<dbReference type="Proteomes" id="UP001230220">
    <property type="component" value="Unassembled WGS sequence"/>
</dbReference>
<organism evidence="1 2">
    <name type="scientific">Breznakia pachnodae</name>
    <dbReference type="NCBI Taxonomy" id="265178"/>
    <lineage>
        <taxon>Bacteria</taxon>
        <taxon>Bacillati</taxon>
        <taxon>Bacillota</taxon>
        <taxon>Erysipelotrichia</taxon>
        <taxon>Erysipelotrichales</taxon>
        <taxon>Erysipelotrichaceae</taxon>
        <taxon>Breznakia</taxon>
    </lineage>
</organism>
<protein>
    <submittedName>
        <fullName evidence="1">Uncharacterized protein</fullName>
    </submittedName>
</protein>
<evidence type="ECO:0000313" key="2">
    <source>
        <dbReference type="Proteomes" id="UP001230220"/>
    </source>
</evidence>
<proteinExistence type="predicted"/>
<gene>
    <name evidence="1" type="ORF">J2S15_003032</name>
</gene>
<comment type="caution">
    <text evidence="1">The sequence shown here is derived from an EMBL/GenBank/DDBJ whole genome shotgun (WGS) entry which is preliminary data.</text>
</comment>
<sequence>MFELKRYDSRVDDVSNLLPYIYCERNIDSNCDFSITEEQLFDKMKQMGIETNAIKPDYSYEEFKQILLDEDNSTFTLYLIWKNNEIFTYALLMIDDSSHYFVSDIDRRVNEDDFSIIIKIFYKEIKRLNKKKRRKWL</sequence>
<dbReference type="RefSeq" id="WP_307409747.1">
    <property type="nucleotide sequence ID" value="NZ_JAUSUR010000006.1"/>
</dbReference>
<dbReference type="EMBL" id="JAUSUR010000006">
    <property type="protein sequence ID" value="MDQ0362278.1"/>
    <property type="molecule type" value="Genomic_DNA"/>
</dbReference>
<name>A0ABU0E5V6_9FIRM</name>
<evidence type="ECO:0000313" key="1">
    <source>
        <dbReference type="EMBL" id="MDQ0362278.1"/>
    </source>
</evidence>
<keyword evidence="2" id="KW-1185">Reference proteome</keyword>
<reference evidence="1 2" key="1">
    <citation type="submission" date="2023-07" db="EMBL/GenBank/DDBJ databases">
        <title>Genomic Encyclopedia of Type Strains, Phase IV (KMG-IV): sequencing the most valuable type-strain genomes for metagenomic binning, comparative biology and taxonomic classification.</title>
        <authorList>
            <person name="Goeker M."/>
        </authorList>
    </citation>
    <scope>NUCLEOTIDE SEQUENCE [LARGE SCALE GENOMIC DNA]</scope>
    <source>
        <strain evidence="1 2">DSM 16784</strain>
    </source>
</reference>
<accession>A0ABU0E5V6</accession>